<dbReference type="SUPFAM" id="SSF50978">
    <property type="entry name" value="WD40 repeat-like"/>
    <property type="match status" value="1"/>
</dbReference>
<dbReference type="PANTHER" id="PTHR23323">
    <property type="entry name" value="VACUOLAR PROTEIN SORTING-ASSOCIATED PROTEIN"/>
    <property type="match status" value="1"/>
</dbReference>
<evidence type="ECO:0000256" key="1">
    <source>
        <dbReference type="ARBA" id="ARBA00022723"/>
    </source>
</evidence>
<dbReference type="InParanoid" id="A2FIR0"/>
<evidence type="ECO:0000313" key="4">
    <source>
        <dbReference type="EMBL" id="EAX95196.1"/>
    </source>
</evidence>
<dbReference type="GO" id="GO:0048284">
    <property type="term" value="P:organelle fusion"/>
    <property type="evidence" value="ECO:0000318"/>
    <property type="project" value="GO_Central"/>
</dbReference>
<dbReference type="GO" id="GO:0007032">
    <property type="term" value="P:endosome organization"/>
    <property type="evidence" value="ECO:0000318"/>
    <property type="project" value="GO_Central"/>
</dbReference>
<proteinExistence type="predicted"/>
<protein>
    <submittedName>
        <fullName evidence="4">Uncharacterized protein</fullName>
    </submittedName>
</protein>
<keyword evidence="3" id="KW-0862">Zinc</keyword>
<evidence type="ECO:0000256" key="3">
    <source>
        <dbReference type="ARBA" id="ARBA00022833"/>
    </source>
</evidence>
<evidence type="ECO:0000313" key="5">
    <source>
        <dbReference type="Proteomes" id="UP000001542"/>
    </source>
</evidence>
<dbReference type="VEuPathDB" id="TrichDB:TVAG_443080"/>
<name>A2FIR0_TRIV3</name>
<keyword evidence="2" id="KW-0863">Zinc-finger</keyword>
<dbReference type="OrthoDB" id="1845386at2759"/>
<dbReference type="InterPro" id="IPR036322">
    <property type="entry name" value="WD40_repeat_dom_sf"/>
</dbReference>
<dbReference type="VEuPathDB" id="TrichDB:TVAGG3_0388910"/>
<dbReference type="GO" id="GO:0030897">
    <property type="term" value="C:HOPS complex"/>
    <property type="evidence" value="ECO:0000318"/>
    <property type="project" value="GO_Central"/>
</dbReference>
<dbReference type="GO" id="GO:0030674">
    <property type="term" value="F:protein-macromolecule adaptor activity"/>
    <property type="evidence" value="ECO:0000318"/>
    <property type="project" value="GO_Central"/>
</dbReference>
<keyword evidence="5" id="KW-1185">Reference proteome</keyword>
<dbReference type="AlphaFoldDB" id="A2FIR0"/>
<organism evidence="4 5">
    <name type="scientific">Trichomonas vaginalis (strain ATCC PRA-98 / G3)</name>
    <dbReference type="NCBI Taxonomy" id="412133"/>
    <lineage>
        <taxon>Eukaryota</taxon>
        <taxon>Metamonada</taxon>
        <taxon>Parabasalia</taxon>
        <taxon>Trichomonadida</taxon>
        <taxon>Trichomonadidae</taxon>
        <taxon>Trichomonas</taxon>
    </lineage>
</organism>
<reference evidence="4" key="1">
    <citation type="submission" date="2006-10" db="EMBL/GenBank/DDBJ databases">
        <authorList>
            <person name="Amadeo P."/>
            <person name="Zhao Q."/>
            <person name="Wortman J."/>
            <person name="Fraser-Liggett C."/>
            <person name="Carlton J."/>
        </authorList>
    </citation>
    <scope>NUCLEOTIDE SEQUENCE</scope>
    <source>
        <strain evidence="4">G3</strain>
    </source>
</reference>
<dbReference type="EMBL" id="DS113818">
    <property type="protein sequence ID" value="EAX95196.1"/>
    <property type="molecule type" value="Genomic_DNA"/>
</dbReference>
<dbReference type="RefSeq" id="XP_001308126.1">
    <property type="nucleotide sequence ID" value="XM_001308125.1"/>
</dbReference>
<keyword evidence="1" id="KW-0479">Metal-binding</keyword>
<accession>A2FIR0</accession>
<dbReference type="GO" id="GO:0005768">
    <property type="term" value="C:endosome"/>
    <property type="evidence" value="ECO:0000318"/>
    <property type="project" value="GO_Central"/>
</dbReference>
<gene>
    <name evidence="4" type="ORF">TVAG_443080</name>
</gene>
<sequence length="942" mass="107330">MRSLQSRDRLTVTEREDPDSYTAERRWILGSRLQPVSPVEKVMRLPKNTTHFVQNGPYSITVNDYKNLFLQVTRTSGNKAEEINLESNVEIIIPSPAEGYFLVSLSNQPLRLIEPDGRQRRFPQNTFQLTTTSFEWIDNRDSLLLLAGTMFGHIDCFTITRSNIVDNQFIIDEHKAPISSLAYLEYHGEKFILVGTFFDLIILKWSDYTKNPEHYKTIERISEKKICIPSFVITNQKYIAWLTNEDLRVFTPEQLLHSDNECKRMPFEHLKHIIQIEPQIFLSQLNRPCVMSKHHVIIAAPSVVVGFDLKTLETAFRFPFTNTITSMFLTPNLLSIVTTSHLYKIDLADEREISPIVLVSDVKNQMIQKKQTSEGVTLAELLSALLENNDFKGAIQTLHNALANIPLPKVDDNENVPLSEEAVEEICIEFLLYELNVITLCNKDEKVDLKPSRVINTNGKYDMLASLAHLLRLREFSRAGDKIRDESVITSLGRTETAVAMLLEKAYSQSEHDAHILSALNSALLIHPDEQQYLVESISAKKREEATSILENNSAAFSEAILCFLKPSTPKDVADKVTSFISEDRKRDIIKLLTQKGLDDKQKDTIVNALDILIEIAEKEKLPSVIMRYREIVEDHCKSKDINDMKVLSVLNFSMPYLPGQLSTNMCLAIIKDIATSKNKFSSIDIALWNLALANDEPAAKKDEELHKMIKDVTLEFHINNVPETFEHLIRRGLYISAADVALQAKMYSKAVYAVSCYPHEAENNRREILIRRYIRMTPRSMWQDLCKKYNVSHIDEEEKDGEGPSQARLVEKFKDLRQKIKDLRNKAAESADFLEQINNWGDVLPQASERCAECGKQIGTEQAYAFSCGHTFHASCMKAAAFDTLSVSNQNKLLSFKSSKLTPEERKIVEDILLDDCPKCGLASVNLIRIPIVTKSRWGLE</sequence>
<dbReference type="GO" id="GO:0007033">
    <property type="term" value="P:vacuole organization"/>
    <property type="evidence" value="ECO:0000318"/>
    <property type="project" value="GO_Central"/>
</dbReference>
<dbReference type="KEGG" id="tva:4752941"/>
<reference evidence="4" key="2">
    <citation type="journal article" date="2007" name="Science">
        <title>Draft genome sequence of the sexually transmitted pathogen Trichomonas vaginalis.</title>
        <authorList>
            <person name="Carlton J.M."/>
            <person name="Hirt R.P."/>
            <person name="Silva J.C."/>
            <person name="Delcher A.L."/>
            <person name="Schatz M."/>
            <person name="Zhao Q."/>
            <person name="Wortman J.R."/>
            <person name="Bidwell S.L."/>
            <person name="Alsmark U.C.M."/>
            <person name="Besteiro S."/>
            <person name="Sicheritz-Ponten T."/>
            <person name="Noel C.J."/>
            <person name="Dacks J.B."/>
            <person name="Foster P.G."/>
            <person name="Simillion C."/>
            <person name="Van de Peer Y."/>
            <person name="Miranda-Saavedra D."/>
            <person name="Barton G.J."/>
            <person name="Westrop G.D."/>
            <person name="Mueller S."/>
            <person name="Dessi D."/>
            <person name="Fiori P.L."/>
            <person name="Ren Q."/>
            <person name="Paulsen I."/>
            <person name="Zhang H."/>
            <person name="Bastida-Corcuera F.D."/>
            <person name="Simoes-Barbosa A."/>
            <person name="Brown M.T."/>
            <person name="Hayes R.D."/>
            <person name="Mukherjee M."/>
            <person name="Okumura C.Y."/>
            <person name="Schneider R."/>
            <person name="Smith A.J."/>
            <person name="Vanacova S."/>
            <person name="Villalvazo M."/>
            <person name="Haas B.J."/>
            <person name="Pertea M."/>
            <person name="Feldblyum T.V."/>
            <person name="Utterback T.R."/>
            <person name="Shu C.L."/>
            <person name="Osoegawa K."/>
            <person name="de Jong P.J."/>
            <person name="Hrdy I."/>
            <person name="Horvathova L."/>
            <person name="Zubacova Z."/>
            <person name="Dolezal P."/>
            <person name="Malik S.B."/>
            <person name="Logsdon J.M. Jr."/>
            <person name="Henze K."/>
            <person name="Gupta A."/>
            <person name="Wang C.C."/>
            <person name="Dunne R.L."/>
            <person name="Upcroft J.A."/>
            <person name="Upcroft P."/>
            <person name="White O."/>
            <person name="Salzberg S.L."/>
            <person name="Tang P."/>
            <person name="Chiu C.-H."/>
            <person name="Lee Y.-S."/>
            <person name="Embley T.M."/>
            <person name="Coombs G.H."/>
            <person name="Mottram J.C."/>
            <person name="Tachezy J."/>
            <person name="Fraser-Liggett C.M."/>
            <person name="Johnson P.J."/>
        </authorList>
    </citation>
    <scope>NUCLEOTIDE SEQUENCE [LARGE SCALE GENOMIC DNA]</scope>
    <source>
        <strain evidence="4">G3</strain>
    </source>
</reference>
<dbReference type="PANTHER" id="PTHR23323:SF26">
    <property type="entry name" value="VACUOLAR PROTEIN SORTING-ASSOCIATED PROTEIN 18 HOMOLOG"/>
    <property type="match status" value="1"/>
</dbReference>
<dbReference type="Proteomes" id="UP000001542">
    <property type="component" value="Unassembled WGS sequence"/>
</dbReference>
<evidence type="ECO:0000256" key="2">
    <source>
        <dbReference type="ARBA" id="ARBA00022771"/>
    </source>
</evidence>
<dbReference type="GO" id="GO:0008270">
    <property type="term" value="F:zinc ion binding"/>
    <property type="evidence" value="ECO:0007669"/>
    <property type="project" value="UniProtKB-KW"/>
</dbReference>
<dbReference type="STRING" id="5722.A2FIR0"/>
<dbReference type="GO" id="GO:0006904">
    <property type="term" value="P:vesicle docking involved in exocytosis"/>
    <property type="evidence" value="ECO:0000318"/>
    <property type="project" value="GO_Central"/>
</dbReference>